<dbReference type="OrthoDB" id="7282929at2"/>
<keyword evidence="4" id="KW-1185">Reference proteome</keyword>
<evidence type="ECO:0000313" key="3">
    <source>
        <dbReference type="EMBL" id="MXP65579.1"/>
    </source>
</evidence>
<evidence type="ECO:0000313" key="4">
    <source>
        <dbReference type="Proteomes" id="UP000460715"/>
    </source>
</evidence>
<name>A0A845BQ95_9PROT</name>
<proteinExistence type="predicted"/>
<keyword evidence="2" id="KW-0732">Signal</keyword>
<feature type="region of interest" description="Disordered" evidence="1">
    <location>
        <begin position="70"/>
        <end position="119"/>
    </location>
</feature>
<dbReference type="Proteomes" id="UP000460715">
    <property type="component" value="Unassembled WGS sequence"/>
</dbReference>
<comment type="caution">
    <text evidence="3">The sequence shown here is derived from an EMBL/GenBank/DDBJ whole genome shotgun (WGS) entry which is preliminary data.</text>
</comment>
<dbReference type="RefSeq" id="WP_160938986.1">
    <property type="nucleotide sequence ID" value="NZ_SNVJ01000023.1"/>
</dbReference>
<feature type="compositionally biased region" description="Low complexity" evidence="1">
    <location>
        <begin position="93"/>
        <end position="113"/>
    </location>
</feature>
<feature type="signal peptide" evidence="2">
    <location>
        <begin position="1"/>
        <end position="31"/>
    </location>
</feature>
<protein>
    <submittedName>
        <fullName evidence="3">Uncharacterized protein</fullName>
    </submittedName>
</protein>
<reference evidence="3 4" key="1">
    <citation type="submission" date="2019-03" db="EMBL/GenBank/DDBJ databases">
        <title>Roseomonas sp. a novel Roseomonas species isolated from Sea whip Gorgonian.</title>
        <authorList>
            <person name="Li F."/>
            <person name="Pan X."/>
            <person name="Huang S."/>
            <person name="Li Z."/>
            <person name="Meng B."/>
        </authorList>
    </citation>
    <scope>NUCLEOTIDE SEQUENCE [LARGE SCALE GENOMIC DNA]</scope>
    <source>
        <strain evidence="3 4">M0104</strain>
    </source>
</reference>
<evidence type="ECO:0000256" key="2">
    <source>
        <dbReference type="SAM" id="SignalP"/>
    </source>
</evidence>
<feature type="chain" id="PRO_5032370253" evidence="2">
    <location>
        <begin position="32"/>
        <end position="128"/>
    </location>
</feature>
<sequence>MPRVTPPFVPTHGLRAAVATLLLATTGSAWAQGPEVPHQLPPVASIPLRPDSFDVRAFDPLGMPAVRSPAIASATPKAGEAPRKTEQESHQEAILAALPGAGPVGATPGQAAGMFSNGWTRDGFGSLR</sequence>
<gene>
    <name evidence="3" type="ORF">E0493_19710</name>
</gene>
<dbReference type="AlphaFoldDB" id="A0A845BQ95"/>
<feature type="compositionally biased region" description="Basic and acidic residues" evidence="1">
    <location>
        <begin position="80"/>
        <end position="91"/>
    </location>
</feature>
<accession>A0A845BQ95</accession>
<dbReference type="EMBL" id="SNVJ01000023">
    <property type="protein sequence ID" value="MXP65579.1"/>
    <property type="molecule type" value="Genomic_DNA"/>
</dbReference>
<evidence type="ECO:0000256" key="1">
    <source>
        <dbReference type="SAM" id="MobiDB-lite"/>
    </source>
</evidence>
<organism evidence="3 4">
    <name type="scientific">Teichococcus coralli</name>
    <dbReference type="NCBI Taxonomy" id="2545983"/>
    <lineage>
        <taxon>Bacteria</taxon>
        <taxon>Pseudomonadati</taxon>
        <taxon>Pseudomonadota</taxon>
        <taxon>Alphaproteobacteria</taxon>
        <taxon>Acetobacterales</taxon>
        <taxon>Roseomonadaceae</taxon>
        <taxon>Roseomonas</taxon>
    </lineage>
</organism>